<dbReference type="AlphaFoldDB" id="A0A2P8DZ09"/>
<accession>A0A2P8DZ09</accession>
<evidence type="ECO:0000259" key="1">
    <source>
        <dbReference type="PROSITE" id="PS50801"/>
    </source>
</evidence>
<dbReference type="Pfam" id="PF01740">
    <property type="entry name" value="STAS"/>
    <property type="match status" value="1"/>
</dbReference>
<sequence>MSGVEVVDRGAREIVVFLSGDLNDEATDRLHAAVDEVAKLEQLNALDHVVVNMQHVTQLGEAGVGFLRELSMRGRRAGFEVSFAAVSAAAHRAVEEAGWSFVEHSPTLHERETGR</sequence>
<reference evidence="2 3" key="1">
    <citation type="submission" date="2018-03" db="EMBL/GenBank/DDBJ databases">
        <title>Genomic Encyclopedia of Archaeal and Bacterial Type Strains, Phase II (KMG-II): from individual species to whole genera.</title>
        <authorList>
            <person name="Goeker M."/>
        </authorList>
    </citation>
    <scope>NUCLEOTIDE SEQUENCE [LARGE SCALE GENOMIC DNA]</scope>
    <source>
        <strain evidence="2 3">DSM 45211</strain>
    </source>
</reference>
<proteinExistence type="predicted"/>
<organism evidence="2 3">
    <name type="scientific">Haloactinopolyspora alba</name>
    <dbReference type="NCBI Taxonomy" id="648780"/>
    <lineage>
        <taxon>Bacteria</taxon>
        <taxon>Bacillati</taxon>
        <taxon>Actinomycetota</taxon>
        <taxon>Actinomycetes</taxon>
        <taxon>Jiangellales</taxon>
        <taxon>Jiangellaceae</taxon>
        <taxon>Haloactinopolyspora</taxon>
    </lineage>
</organism>
<dbReference type="OrthoDB" id="3828587at2"/>
<gene>
    <name evidence="2" type="ORF">CLV30_110108</name>
</gene>
<comment type="caution">
    <text evidence="2">The sequence shown here is derived from an EMBL/GenBank/DDBJ whole genome shotgun (WGS) entry which is preliminary data.</text>
</comment>
<dbReference type="RefSeq" id="WP_106537976.1">
    <property type="nucleotide sequence ID" value="NZ_PYGE01000010.1"/>
</dbReference>
<name>A0A2P8DZ09_9ACTN</name>
<protein>
    <submittedName>
        <fullName evidence="2">Anti-anti-sigma regulatory factor</fullName>
    </submittedName>
</protein>
<dbReference type="Gene3D" id="3.30.750.24">
    <property type="entry name" value="STAS domain"/>
    <property type="match status" value="1"/>
</dbReference>
<dbReference type="PROSITE" id="PS50801">
    <property type="entry name" value="STAS"/>
    <property type="match status" value="1"/>
</dbReference>
<evidence type="ECO:0000313" key="2">
    <source>
        <dbReference type="EMBL" id="PSL02455.1"/>
    </source>
</evidence>
<dbReference type="EMBL" id="PYGE01000010">
    <property type="protein sequence ID" value="PSL02455.1"/>
    <property type="molecule type" value="Genomic_DNA"/>
</dbReference>
<keyword evidence="3" id="KW-1185">Reference proteome</keyword>
<dbReference type="Proteomes" id="UP000243528">
    <property type="component" value="Unassembled WGS sequence"/>
</dbReference>
<dbReference type="InterPro" id="IPR002645">
    <property type="entry name" value="STAS_dom"/>
</dbReference>
<evidence type="ECO:0000313" key="3">
    <source>
        <dbReference type="Proteomes" id="UP000243528"/>
    </source>
</evidence>
<feature type="domain" description="STAS" evidence="1">
    <location>
        <begin position="14"/>
        <end position="98"/>
    </location>
</feature>
<dbReference type="InterPro" id="IPR036513">
    <property type="entry name" value="STAS_dom_sf"/>
</dbReference>
<dbReference type="SUPFAM" id="SSF52091">
    <property type="entry name" value="SpoIIaa-like"/>
    <property type="match status" value="1"/>
</dbReference>